<accession>A0A1D8S688</accession>
<reference evidence="5" key="2">
    <citation type="submission" date="2016-08" db="EMBL/GenBank/DDBJ databases">
        <title>Discovery of first anaerobic lithoheterotrophic haloarchae widely represented in hypersaline habitats.</title>
        <authorList>
            <person name="Sorokin D.Y."/>
            <person name="Kublanov I.V."/>
            <person name="Roman P."/>
            <person name="Sinninghe Damste J.S."/>
            <person name="Golyshin P.N."/>
            <person name="Rojo D."/>
            <person name="Ciordia S."/>
            <person name="Mena Md.C."/>
            <person name="Ferrer M."/>
            <person name="Smedile F."/>
            <person name="Messina E."/>
            <person name="La Cono V."/>
            <person name="Yakimov M.M."/>
        </authorList>
    </citation>
    <scope>NUCLEOTIDE SEQUENCE [LARGE SCALE GENOMIC DNA]</scope>
    <source>
        <strain evidence="5">HSR6</strain>
    </source>
</reference>
<accession>A0A1J1ADI0</accession>
<feature type="domain" description="4Fe-4S ferredoxin iron-sulfur binding" evidence="1">
    <location>
        <begin position="21"/>
        <end position="68"/>
    </location>
</feature>
<reference evidence="3" key="3">
    <citation type="journal article" date="2017" name="ISME J.">
        <title>Discovery of anaerobic lithoheterotrophic haloarchaea, ubiquitous in hypersaline habitats.</title>
        <authorList>
            <person name="Sorokin D.Y."/>
            <person name="Messina E."/>
            <person name="Smedile F."/>
            <person name="Roman P."/>
            <person name="Damste J.S.S."/>
            <person name="Ciordia S."/>
            <person name="Mena M.C."/>
            <person name="Ferrer M."/>
            <person name="Golyshin P.N."/>
            <person name="Kublanov I.V."/>
            <person name="Samarov N.I."/>
            <person name="Toshchakov S.V."/>
            <person name="La Cono V."/>
            <person name="Yakimov M.M."/>
        </authorList>
    </citation>
    <scope>NUCLEOTIDE SEQUENCE</scope>
    <source>
        <strain evidence="3">HSR6</strain>
    </source>
</reference>
<sequence length="73" mass="8151">MPDDDPGDPDGAPLADIADSEQEFDQELGKAMGEAAKKLRTGEMTEAEFYEQFHDQVVEEFGFDDRPVDPDED</sequence>
<keyword evidence="5" id="KW-1185">Reference proteome</keyword>
<dbReference type="Proteomes" id="UP000186165">
    <property type="component" value="Chromosome"/>
</dbReference>
<dbReference type="KEGG" id="halh:HTSR_1700"/>
<evidence type="ECO:0000313" key="4">
    <source>
        <dbReference type="Proteomes" id="UP000185608"/>
    </source>
</evidence>
<reference evidence="2 4" key="1">
    <citation type="submission" date="2016-06" db="EMBL/GenBank/DDBJ databases">
        <title>Discovery of anaerobic lithoheterotrophic haloarchaeon capable of sulfur respiration by hydrogen and formate.</title>
        <authorList>
            <person name="Sorokin D.Y."/>
            <person name="Kublanov I.V."/>
            <person name="Roman P."/>
            <person name="Sinninghe Damste J.S."/>
            <person name="Golyshin P.N."/>
            <person name="Rojo D."/>
            <person name="Ciordia S."/>
            <person name="Mena Md.C."/>
            <person name="Ferrer M."/>
            <person name="Smedile F."/>
            <person name="Messina E."/>
            <person name="La Cono V."/>
            <person name="Yakimov M.M."/>
        </authorList>
    </citation>
    <scope>NUCLEOTIDE SEQUENCE [LARGE SCALE GENOMIC DNA]</scope>
    <source>
        <strain evidence="2 4">HTSR1</strain>
    </source>
</reference>
<dbReference type="EMBL" id="CP016804">
    <property type="protein sequence ID" value="APE96206.1"/>
    <property type="molecule type" value="Genomic_DNA"/>
</dbReference>
<evidence type="ECO:0000313" key="2">
    <source>
        <dbReference type="EMBL" id="AOW80870.1"/>
    </source>
</evidence>
<dbReference type="EMBL" id="CP016070">
    <property type="protein sequence ID" value="AOW80870.1"/>
    <property type="molecule type" value="Genomic_DNA"/>
</dbReference>
<gene>
    <name evidence="3" type="ORF">HSR6_1769</name>
    <name evidence="2" type="ORF">HTSR_1700</name>
</gene>
<dbReference type="GeneID" id="30418299"/>
<dbReference type="AlphaFoldDB" id="A0A1D8S688"/>
<protein>
    <submittedName>
        <fullName evidence="2">4Fe-4S ferredoxin iron-sulfur binding domain protein</fullName>
    </submittedName>
</protein>
<organism evidence="2 4">
    <name type="scientific">Halodesulfurarchaeum formicicum</name>
    <dbReference type="NCBI Taxonomy" id="1873524"/>
    <lineage>
        <taxon>Archaea</taxon>
        <taxon>Methanobacteriati</taxon>
        <taxon>Methanobacteriota</taxon>
        <taxon>Stenosarchaea group</taxon>
        <taxon>Halobacteria</taxon>
        <taxon>Halobacteriales</taxon>
        <taxon>Halobacteriaceae</taxon>
        <taxon>Halodesulfurarchaeum</taxon>
    </lineage>
</organism>
<dbReference type="InterPro" id="IPR031604">
    <property type="entry name" value="Ferredoxin_N"/>
</dbReference>
<evidence type="ECO:0000259" key="1">
    <source>
        <dbReference type="Pfam" id="PF16947"/>
    </source>
</evidence>
<evidence type="ECO:0000313" key="3">
    <source>
        <dbReference type="EMBL" id="APE96206.1"/>
    </source>
</evidence>
<dbReference type="STRING" id="1873524.HSR6_1769"/>
<dbReference type="Pfam" id="PF16947">
    <property type="entry name" value="Ferredoxin_N"/>
    <property type="match status" value="1"/>
</dbReference>
<dbReference type="KEGG" id="hhsr:HSR6_1769"/>
<name>A0A1D8S688_9EURY</name>
<dbReference type="Proteomes" id="UP000185608">
    <property type="component" value="Chromosome"/>
</dbReference>
<proteinExistence type="predicted"/>
<evidence type="ECO:0000313" key="5">
    <source>
        <dbReference type="Proteomes" id="UP000186165"/>
    </source>
</evidence>
<dbReference type="RefSeq" id="WP_070365531.1">
    <property type="nucleotide sequence ID" value="NZ_CP016070.1"/>
</dbReference>
<dbReference type="OrthoDB" id="2837at2157"/>